<keyword evidence="5" id="KW-1185">Reference proteome</keyword>
<feature type="domain" description="Uncharacterized protein TP-0789" evidence="3">
    <location>
        <begin position="76"/>
        <end position="254"/>
    </location>
</feature>
<dbReference type="CDD" id="cd16329">
    <property type="entry name" value="LolA_like"/>
    <property type="match status" value="1"/>
</dbReference>
<dbReference type="InterPro" id="IPR011220">
    <property type="entry name" value="UCP028205"/>
</dbReference>
<evidence type="ECO:0000313" key="5">
    <source>
        <dbReference type="Proteomes" id="UP000195569"/>
    </source>
</evidence>
<evidence type="ECO:0000256" key="2">
    <source>
        <dbReference type="SAM" id="SignalP"/>
    </source>
</evidence>
<organism evidence="4 5">
    <name type="scientific">Paraburkholderia piptadeniae</name>
    <dbReference type="NCBI Taxonomy" id="1701573"/>
    <lineage>
        <taxon>Bacteria</taxon>
        <taxon>Pseudomonadati</taxon>
        <taxon>Pseudomonadota</taxon>
        <taxon>Betaproteobacteria</taxon>
        <taxon>Burkholderiales</taxon>
        <taxon>Burkholderiaceae</taxon>
        <taxon>Paraburkholderia</taxon>
    </lineage>
</organism>
<dbReference type="Gene3D" id="2.50.20.10">
    <property type="entry name" value="Lipoprotein localisation LolA/LolB/LppX"/>
    <property type="match status" value="1"/>
</dbReference>
<keyword evidence="1 2" id="KW-0732">Signal</keyword>
<dbReference type="SUPFAM" id="SSF89392">
    <property type="entry name" value="Prokaryotic lipoproteins and lipoprotein localization factors"/>
    <property type="match status" value="1"/>
</dbReference>
<protein>
    <recommendedName>
        <fullName evidence="3">Uncharacterized protein TP-0789 domain-containing protein</fullName>
    </recommendedName>
</protein>
<dbReference type="Proteomes" id="UP000195569">
    <property type="component" value="Unassembled WGS sequence"/>
</dbReference>
<sequence>MRRLFFAGLLSGVLISGAFAQAAPDAQRMLAASDAIRSPSSPFVLNAALTEYRAGKQVDSNVLSIWSKPDDGGGTYRTLVRFEAPARDAGKLMLKNGNDLWFYDPASQASVRISPDQRLLGQESNGDVVTTNFAHDYTATLKGTEDVMDGDRQTRRCNWLSLTGNVSGLTYRRIDMWLDAQSSRPVKAKFYSESGRLLKTAFYRSYAPQLGAERPTEIVIIDGLDSGWVTVLRFSNYAWHEIPDAWLQRDYLPRFKPQ</sequence>
<dbReference type="RefSeq" id="WP_087733316.1">
    <property type="nucleotide sequence ID" value="NZ_CYGY02000013.1"/>
</dbReference>
<gene>
    <name evidence="4" type="ORF">BN2476_130070</name>
</gene>
<evidence type="ECO:0000256" key="1">
    <source>
        <dbReference type="ARBA" id="ARBA00022729"/>
    </source>
</evidence>
<proteinExistence type="predicted"/>
<reference evidence="4" key="1">
    <citation type="submission" date="2016-12" db="EMBL/GenBank/DDBJ databases">
        <authorList>
            <person name="Moulin L."/>
        </authorList>
    </citation>
    <scope>NUCLEOTIDE SEQUENCE [LARGE SCALE GENOMIC DNA]</scope>
    <source>
        <strain evidence="4">STM 7183</strain>
    </source>
</reference>
<accession>A0A1N7RRJ5</accession>
<dbReference type="OrthoDB" id="368800at2"/>
<name>A0A1N7RRJ5_9BURK</name>
<dbReference type="AlphaFoldDB" id="A0A1N7RRJ5"/>
<feature type="signal peptide" evidence="2">
    <location>
        <begin position="1"/>
        <end position="22"/>
    </location>
</feature>
<dbReference type="Pfam" id="PF17131">
    <property type="entry name" value="LolA_like"/>
    <property type="match status" value="1"/>
</dbReference>
<evidence type="ECO:0000259" key="3">
    <source>
        <dbReference type="Pfam" id="PF17131"/>
    </source>
</evidence>
<evidence type="ECO:0000313" key="4">
    <source>
        <dbReference type="EMBL" id="SIT37723.1"/>
    </source>
</evidence>
<comment type="caution">
    <text evidence="4">The sequence shown here is derived from an EMBL/GenBank/DDBJ whole genome shotgun (WGS) entry which is preliminary data.</text>
</comment>
<feature type="chain" id="PRO_5013201777" description="Uncharacterized protein TP-0789 domain-containing protein" evidence="2">
    <location>
        <begin position="23"/>
        <end position="258"/>
    </location>
</feature>
<dbReference type="PIRSF" id="PIRSF028205">
    <property type="entry name" value="UCP028205"/>
    <property type="match status" value="1"/>
</dbReference>
<dbReference type="InterPro" id="IPR029046">
    <property type="entry name" value="LolA/LolB/LppX"/>
</dbReference>
<dbReference type="InterPro" id="IPR033399">
    <property type="entry name" value="TP_0789-like"/>
</dbReference>
<dbReference type="EMBL" id="CYGY02000013">
    <property type="protein sequence ID" value="SIT37723.1"/>
    <property type="molecule type" value="Genomic_DNA"/>
</dbReference>